<protein>
    <submittedName>
        <fullName evidence="9">M48 family metalloprotease</fullName>
        <ecNumber evidence="9">3.4.24.-</ecNumber>
    </submittedName>
</protein>
<evidence type="ECO:0000256" key="4">
    <source>
        <dbReference type="ARBA" id="ARBA00022833"/>
    </source>
</evidence>
<evidence type="ECO:0000256" key="1">
    <source>
        <dbReference type="ARBA" id="ARBA00022670"/>
    </source>
</evidence>
<feature type="transmembrane region" description="Helical" evidence="7">
    <location>
        <begin position="148"/>
        <end position="168"/>
    </location>
</feature>
<keyword evidence="7" id="KW-1133">Transmembrane helix</keyword>
<feature type="transmembrane region" description="Helical" evidence="7">
    <location>
        <begin position="255"/>
        <end position="275"/>
    </location>
</feature>
<dbReference type="RefSeq" id="WP_285929679.1">
    <property type="nucleotide sequence ID" value="NZ_JASTZU010000001.1"/>
</dbReference>
<keyword evidence="4 6" id="KW-0862">Zinc</keyword>
<dbReference type="EC" id="3.4.24.-" evidence="9"/>
<dbReference type="EMBL" id="JASTZU010000001">
    <property type="protein sequence ID" value="MDL4838915.1"/>
    <property type="molecule type" value="Genomic_DNA"/>
</dbReference>
<dbReference type="InterPro" id="IPR001915">
    <property type="entry name" value="Peptidase_M48"/>
</dbReference>
<keyword evidence="2" id="KW-0479">Metal-binding</keyword>
<keyword evidence="7" id="KW-0812">Transmembrane</keyword>
<feature type="transmembrane region" description="Helical" evidence="7">
    <location>
        <begin position="287"/>
        <end position="309"/>
    </location>
</feature>
<sequence>MSNNNLIFIILVIFLINLGTAAMLRMYTLKKHNRGLSVEKSLYRFHKLKYGHYIFTVISSAIISFIAIKVGEISIYFLATIPFVYVVVVLITTQAFYHKVYQAIRKTETSLMEDILFFMKMLIVMMIPSILIIVLRTYYITNMESNEFVLYTLLVLVIVLLLITYPYLMHFSLRAKQIESEEKKKAIVAFINKQNIRNVKVYQFSSKRSKFANAMIIGVFTKRIFISDYLLENLSTEETCSILAHELGHLKKKHLLIKAILLFFAIPLFTGIGYILDEMEALFGFKIPIPVGVIGMLGSLIAYLGFIFLKLSKIQEYQADKYALDIGVDKDVYLAALIKVTELNDSVKSVNNLDELLGTHPSLENRINRIEEAKEL</sequence>
<evidence type="ECO:0000259" key="8">
    <source>
        <dbReference type="Pfam" id="PF01435"/>
    </source>
</evidence>
<dbReference type="Gene3D" id="3.30.2010.10">
    <property type="entry name" value="Metalloproteases ('zincins'), catalytic domain"/>
    <property type="match status" value="1"/>
</dbReference>
<gene>
    <name evidence="9" type="ORF">QQS35_00305</name>
</gene>
<comment type="similarity">
    <text evidence="6">Belongs to the peptidase M48 family.</text>
</comment>
<proteinExistence type="inferred from homology"/>
<keyword evidence="5 6" id="KW-0482">Metalloprotease</keyword>
<feature type="domain" description="Peptidase M48" evidence="8">
    <location>
        <begin position="192"/>
        <end position="373"/>
    </location>
</feature>
<evidence type="ECO:0000313" key="10">
    <source>
        <dbReference type="Proteomes" id="UP001235343"/>
    </source>
</evidence>
<evidence type="ECO:0000256" key="3">
    <source>
        <dbReference type="ARBA" id="ARBA00022801"/>
    </source>
</evidence>
<accession>A0ABT7L2V1</accession>
<feature type="transmembrane region" description="Helical" evidence="7">
    <location>
        <begin position="50"/>
        <end position="68"/>
    </location>
</feature>
<dbReference type="GO" id="GO:0008237">
    <property type="term" value="F:metallopeptidase activity"/>
    <property type="evidence" value="ECO:0007669"/>
    <property type="project" value="UniProtKB-KW"/>
</dbReference>
<keyword evidence="3 6" id="KW-0378">Hydrolase</keyword>
<feature type="transmembrane region" description="Helical" evidence="7">
    <location>
        <begin position="117"/>
        <end position="136"/>
    </location>
</feature>
<reference evidence="9 10" key="1">
    <citation type="submission" date="2023-06" db="EMBL/GenBank/DDBJ databases">
        <title>Aquibacillus rhizosphaerae LR5S19.</title>
        <authorList>
            <person name="Sun J.-Q."/>
        </authorList>
    </citation>
    <scope>NUCLEOTIDE SEQUENCE [LARGE SCALE GENOMIC DNA]</scope>
    <source>
        <strain evidence="9 10">LR5S19</strain>
    </source>
</reference>
<name>A0ABT7L2V1_9BACI</name>
<keyword evidence="7" id="KW-0472">Membrane</keyword>
<dbReference type="Pfam" id="PF01435">
    <property type="entry name" value="Peptidase_M48"/>
    <property type="match status" value="1"/>
</dbReference>
<keyword evidence="1 6" id="KW-0645">Protease</keyword>
<evidence type="ECO:0000313" key="9">
    <source>
        <dbReference type="EMBL" id="MDL4838915.1"/>
    </source>
</evidence>
<keyword evidence="10" id="KW-1185">Reference proteome</keyword>
<feature type="transmembrane region" description="Helical" evidence="7">
    <location>
        <begin position="74"/>
        <end position="97"/>
    </location>
</feature>
<dbReference type="PANTHER" id="PTHR10120">
    <property type="entry name" value="CAAX PRENYL PROTEASE 1"/>
    <property type="match status" value="1"/>
</dbReference>
<dbReference type="Proteomes" id="UP001235343">
    <property type="component" value="Unassembled WGS sequence"/>
</dbReference>
<evidence type="ECO:0000256" key="6">
    <source>
        <dbReference type="RuleBase" id="RU003983"/>
    </source>
</evidence>
<comment type="caution">
    <text evidence="9">The sequence shown here is derived from an EMBL/GenBank/DDBJ whole genome shotgun (WGS) entry which is preliminary data.</text>
</comment>
<comment type="cofactor">
    <cofactor evidence="6">
        <name>Zn(2+)</name>
        <dbReference type="ChEBI" id="CHEBI:29105"/>
    </cofactor>
    <text evidence="6">Binds 1 zinc ion per subunit.</text>
</comment>
<feature type="transmembrane region" description="Helical" evidence="7">
    <location>
        <begin position="6"/>
        <end position="29"/>
    </location>
</feature>
<evidence type="ECO:0000256" key="7">
    <source>
        <dbReference type="SAM" id="Phobius"/>
    </source>
</evidence>
<evidence type="ECO:0000256" key="5">
    <source>
        <dbReference type="ARBA" id="ARBA00023049"/>
    </source>
</evidence>
<organism evidence="9 10">
    <name type="scientific">Aquibacillus rhizosphaerae</name>
    <dbReference type="NCBI Taxonomy" id="3051431"/>
    <lineage>
        <taxon>Bacteria</taxon>
        <taxon>Bacillati</taxon>
        <taxon>Bacillota</taxon>
        <taxon>Bacilli</taxon>
        <taxon>Bacillales</taxon>
        <taxon>Bacillaceae</taxon>
        <taxon>Aquibacillus</taxon>
    </lineage>
</organism>
<evidence type="ECO:0000256" key="2">
    <source>
        <dbReference type="ARBA" id="ARBA00022723"/>
    </source>
</evidence>